<dbReference type="AlphaFoldDB" id="A0A7J5HWR0"/>
<protein>
    <submittedName>
        <fullName evidence="1">Uncharacterized protein</fullName>
    </submittedName>
</protein>
<evidence type="ECO:0000313" key="2">
    <source>
        <dbReference type="Proteomes" id="UP000462376"/>
    </source>
</evidence>
<dbReference type="RefSeq" id="WP_151882886.1">
    <property type="nucleotide sequence ID" value="NZ_WCTL01000016.1"/>
</dbReference>
<sequence length="323" mass="37181">MKTTIEAYTITVRRKREKDPLLFSDSPDIYDLMAHDNVSFIKYIDKNITGDLPAEKMTVRIPPKDHSHNDKKRYLCGIIETGYYGKEYEAVDKDDPKDETKKILLGKSKAILKPFFYYIQIPRKGNKALLILERVDNNGIYPLLRSILISFFNYHFQVEDLYIIDRNAVVLTSYLKKLKEGRYNSLSLSANSIHTDAAERYFGGLNSEDFTIELTMKFKNGMGEIKEKKVKEMINSGKFLFDSPDLNAIFEDSTKKVTASIAGGKTRTLYLGNENKNIIHPYYEIEVKDNEKGFSDYSSIKKATKLFITNILNSFKNAHLNIL</sequence>
<name>A0A7J5HWR0_BACUN</name>
<proteinExistence type="predicted"/>
<accession>A0A7J5HWR0</accession>
<gene>
    <name evidence="1" type="ORF">GAP47_15935</name>
</gene>
<dbReference type="EMBL" id="WCTL01000016">
    <property type="protein sequence ID" value="KAB4233518.1"/>
    <property type="molecule type" value="Genomic_DNA"/>
</dbReference>
<comment type="caution">
    <text evidence="1">The sequence shown here is derived from an EMBL/GenBank/DDBJ whole genome shotgun (WGS) entry which is preliminary data.</text>
</comment>
<dbReference type="Proteomes" id="UP000462376">
    <property type="component" value="Unassembled WGS sequence"/>
</dbReference>
<evidence type="ECO:0000313" key="1">
    <source>
        <dbReference type="EMBL" id="KAB4233518.1"/>
    </source>
</evidence>
<reference evidence="1 2" key="1">
    <citation type="journal article" date="2019" name="Nat. Med.">
        <title>A library of human gut bacterial isolates paired with longitudinal multiomics data enables mechanistic microbiome research.</title>
        <authorList>
            <person name="Poyet M."/>
            <person name="Groussin M."/>
            <person name="Gibbons S.M."/>
            <person name="Avila-Pacheco J."/>
            <person name="Jiang X."/>
            <person name="Kearney S.M."/>
            <person name="Perrotta A.R."/>
            <person name="Berdy B."/>
            <person name="Zhao S."/>
            <person name="Lieberman T.D."/>
            <person name="Swanson P.K."/>
            <person name="Smith M."/>
            <person name="Roesemann S."/>
            <person name="Alexander J.E."/>
            <person name="Rich S.A."/>
            <person name="Livny J."/>
            <person name="Vlamakis H."/>
            <person name="Clish C."/>
            <person name="Bullock K."/>
            <person name="Deik A."/>
            <person name="Scott J."/>
            <person name="Pierce K.A."/>
            <person name="Xavier R.J."/>
            <person name="Alm E.J."/>
        </authorList>
    </citation>
    <scope>NUCLEOTIDE SEQUENCE [LARGE SCALE GENOMIC DNA]</scope>
    <source>
        <strain evidence="1 2">BIOML-A5</strain>
    </source>
</reference>
<organism evidence="1 2">
    <name type="scientific">Bacteroides uniformis</name>
    <dbReference type="NCBI Taxonomy" id="820"/>
    <lineage>
        <taxon>Bacteria</taxon>
        <taxon>Pseudomonadati</taxon>
        <taxon>Bacteroidota</taxon>
        <taxon>Bacteroidia</taxon>
        <taxon>Bacteroidales</taxon>
        <taxon>Bacteroidaceae</taxon>
        <taxon>Bacteroides</taxon>
    </lineage>
</organism>